<sequence>MSVLDGFRHEAAFPFYRYFSDADEYAGAKRYWVAVVNAVPSFSDPDWTVIPETMPLQDDMRSGRMLWLEATDGGKQIMLFVSNVEGAAREMMHDNCGIDPEEEGELRALFGEDFPITDAMRLPLSYAEALKTAEEQHSGSPVRTWVELLAPWSEGDEPVERLYLTAEISDEAELLALRALDLFMQPGAGLARVNAVFSPEA</sequence>
<accession>A0A934SJT1</accession>
<dbReference type="EMBL" id="JAEPRQ010000003">
    <property type="protein sequence ID" value="MBK4216607.1"/>
    <property type="molecule type" value="Genomic_DNA"/>
</dbReference>
<evidence type="ECO:0000313" key="1">
    <source>
        <dbReference type="EMBL" id="MBK4216607.1"/>
    </source>
</evidence>
<proteinExistence type="predicted"/>
<evidence type="ECO:0000313" key="2">
    <source>
        <dbReference type="Proteomes" id="UP000640485"/>
    </source>
</evidence>
<organism evidence="1 2">
    <name type="scientific">Paracoccus caeni</name>
    <dbReference type="NCBI Taxonomy" id="657651"/>
    <lineage>
        <taxon>Bacteria</taxon>
        <taxon>Pseudomonadati</taxon>
        <taxon>Pseudomonadota</taxon>
        <taxon>Alphaproteobacteria</taxon>
        <taxon>Rhodobacterales</taxon>
        <taxon>Paracoccaceae</taxon>
        <taxon>Paracoccus</taxon>
    </lineage>
</organism>
<keyword evidence="2" id="KW-1185">Reference proteome</keyword>
<dbReference type="AlphaFoldDB" id="A0A934SJT1"/>
<comment type="caution">
    <text evidence="1">The sequence shown here is derived from an EMBL/GenBank/DDBJ whole genome shotgun (WGS) entry which is preliminary data.</text>
</comment>
<reference evidence="1" key="1">
    <citation type="submission" date="2021-01" db="EMBL/GenBank/DDBJ databases">
        <title>Paracoccus amoyensis sp. nov., isolated from the surface seawater along the coast of Xiamen Island, China.</title>
        <authorList>
            <person name="Lyu L."/>
        </authorList>
    </citation>
    <scope>NUCLEOTIDE SEQUENCE</scope>
    <source>
        <strain evidence="1">MJ17</strain>
    </source>
</reference>
<gene>
    <name evidence="1" type="ORF">JJJ17_11775</name>
</gene>
<protein>
    <submittedName>
        <fullName evidence="1">Uncharacterized protein</fullName>
    </submittedName>
</protein>
<dbReference type="RefSeq" id="WP_200686590.1">
    <property type="nucleotide sequence ID" value="NZ_JAEPRQ010000003.1"/>
</dbReference>
<dbReference type="Proteomes" id="UP000640485">
    <property type="component" value="Unassembled WGS sequence"/>
</dbReference>
<name>A0A934SJT1_9RHOB</name>